<evidence type="ECO:0000256" key="1">
    <source>
        <dbReference type="SAM" id="MobiDB-lite"/>
    </source>
</evidence>
<gene>
    <name evidence="2" type="ORF">BOTNAR_0001g00610</name>
</gene>
<dbReference type="AlphaFoldDB" id="A0A4Z1J9I3"/>
<keyword evidence="3" id="KW-1185">Reference proteome</keyword>
<evidence type="ECO:0000313" key="2">
    <source>
        <dbReference type="EMBL" id="TGO70385.1"/>
    </source>
</evidence>
<evidence type="ECO:0000313" key="3">
    <source>
        <dbReference type="Proteomes" id="UP000297452"/>
    </source>
</evidence>
<feature type="compositionally biased region" description="Polar residues" evidence="1">
    <location>
        <begin position="55"/>
        <end position="68"/>
    </location>
</feature>
<protein>
    <submittedName>
        <fullName evidence="2">Uncharacterized protein</fullName>
    </submittedName>
</protein>
<organism evidence="2 3">
    <name type="scientific">Botryotinia narcissicola</name>
    <dbReference type="NCBI Taxonomy" id="278944"/>
    <lineage>
        <taxon>Eukaryota</taxon>
        <taxon>Fungi</taxon>
        <taxon>Dikarya</taxon>
        <taxon>Ascomycota</taxon>
        <taxon>Pezizomycotina</taxon>
        <taxon>Leotiomycetes</taxon>
        <taxon>Helotiales</taxon>
        <taxon>Sclerotiniaceae</taxon>
        <taxon>Botryotinia</taxon>
    </lineage>
</organism>
<reference evidence="2 3" key="1">
    <citation type="submission" date="2017-12" db="EMBL/GenBank/DDBJ databases">
        <title>Comparative genomics of Botrytis spp.</title>
        <authorList>
            <person name="Valero-Jimenez C.A."/>
            <person name="Tapia P."/>
            <person name="Veloso J."/>
            <person name="Silva-Moreno E."/>
            <person name="Staats M."/>
            <person name="Valdes J.H."/>
            <person name="Van Kan J.A.L."/>
        </authorList>
    </citation>
    <scope>NUCLEOTIDE SEQUENCE [LARGE SCALE GENOMIC DNA]</scope>
    <source>
        <strain evidence="2 3">MUCL2120</strain>
    </source>
</reference>
<comment type="caution">
    <text evidence="2">The sequence shown here is derived from an EMBL/GenBank/DDBJ whole genome shotgun (WGS) entry which is preliminary data.</text>
</comment>
<proteinExistence type="predicted"/>
<dbReference type="EMBL" id="PQXJ01000001">
    <property type="protein sequence ID" value="TGO70385.1"/>
    <property type="molecule type" value="Genomic_DNA"/>
</dbReference>
<feature type="region of interest" description="Disordered" evidence="1">
    <location>
        <begin position="48"/>
        <end position="68"/>
    </location>
</feature>
<accession>A0A4Z1J9I3</accession>
<sequence>MAPLLGTVYEPSLICMESLVIVHDDLNCLAYETYHSTNARPEYFARSKDRRGKSIIQQQGSNSPLQIE</sequence>
<dbReference type="Proteomes" id="UP000297452">
    <property type="component" value="Unassembled WGS sequence"/>
</dbReference>
<name>A0A4Z1J9I3_9HELO</name>